<evidence type="ECO:0000313" key="2">
    <source>
        <dbReference type="EMBL" id="EOQ59730.1"/>
    </source>
</evidence>
<dbReference type="Proteomes" id="UP000014060">
    <property type="component" value="Unassembled WGS sequence"/>
</dbReference>
<feature type="region of interest" description="Disordered" evidence="1">
    <location>
        <begin position="1"/>
        <end position="32"/>
    </location>
</feature>
<name>A0ABC9SV19_BACCE</name>
<evidence type="ECO:0000313" key="3">
    <source>
        <dbReference type="Proteomes" id="UP000014060"/>
    </source>
</evidence>
<feature type="compositionally biased region" description="Polar residues" evidence="1">
    <location>
        <begin position="1"/>
        <end position="11"/>
    </location>
</feature>
<organism evidence="2 3">
    <name type="scientific">Bacillus cereus TIAC219</name>
    <dbReference type="NCBI Taxonomy" id="718222"/>
    <lineage>
        <taxon>Bacteria</taxon>
        <taxon>Bacillati</taxon>
        <taxon>Bacillota</taxon>
        <taxon>Bacilli</taxon>
        <taxon>Bacillales</taxon>
        <taxon>Bacillaceae</taxon>
        <taxon>Bacillus</taxon>
        <taxon>Bacillus cereus group</taxon>
    </lineage>
</organism>
<proteinExistence type="predicted"/>
<reference evidence="2 3" key="1">
    <citation type="submission" date="2013-01" db="EMBL/GenBank/DDBJ databases">
        <title>The Genome Sequence of Bacillus cereus TIAC219.</title>
        <authorList>
            <consortium name="The Broad Institute Genome Sequencing Platform"/>
            <consortium name="The Broad Institute Genome Sequencing Center for Infectious Disease"/>
            <person name="Feldgarden M."/>
            <person name="Van der Auwera G.A."/>
            <person name="Mahillon J."/>
            <person name="Duprez V."/>
            <person name="Timmery S."/>
            <person name="Mattelet C."/>
            <person name="Dierick K."/>
            <person name="Sun M."/>
            <person name="Yu Z."/>
            <person name="Zhu L."/>
            <person name="Hu X."/>
            <person name="Shank E.B."/>
            <person name="Swiecicka I."/>
            <person name="Hansen B.M."/>
            <person name="Andrup L."/>
            <person name="Walker B."/>
            <person name="Young S.K."/>
            <person name="Zeng Q."/>
            <person name="Gargeya S."/>
            <person name="Fitzgerald M."/>
            <person name="Haas B."/>
            <person name="Abouelleil A."/>
            <person name="Alvarado L."/>
            <person name="Arachchi H.M."/>
            <person name="Berlin A.M."/>
            <person name="Chapman S.B."/>
            <person name="Dewar J."/>
            <person name="Goldberg J."/>
            <person name="Griggs A."/>
            <person name="Gujja S."/>
            <person name="Hansen M."/>
            <person name="Howarth C."/>
            <person name="Imamovic A."/>
            <person name="Larimer J."/>
            <person name="McCowan C."/>
            <person name="Murphy C."/>
            <person name="Neiman D."/>
            <person name="Pearson M."/>
            <person name="Priest M."/>
            <person name="Roberts A."/>
            <person name="Saif S."/>
            <person name="Shea T."/>
            <person name="Sisk P."/>
            <person name="Sykes S."/>
            <person name="Wortman J."/>
            <person name="Nusbaum C."/>
            <person name="Birren B."/>
        </authorList>
    </citation>
    <scope>NUCLEOTIDE SEQUENCE [LARGE SCALE GENOMIC DNA]</scope>
    <source>
        <strain evidence="2 3">TIAC219</strain>
    </source>
</reference>
<comment type="caution">
    <text evidence="2">The sequence shown here is derived from an EMBL/GenBank/DDBJ whole genome shotgun (WGS) entry which is preliminary data.</text>
</comment>
<gene>
    <name evidence="2" type="ORF">IAY_03952</name>
</gene>
<accession>A0ABC9SV19</accession>
<dbReference type="EMBL" id="AHCJ01000052">
    <property type="protein sequence ID" value="EOQ59730.1"/>
    <property type="molecule type" value="Genomic_DNA"/>
</dbReference>
<dbReference type="AlphaFoldDB" id="A0ABC9SV19"/>
<sequence length="32" mass="3250">MANLHGTSNDPNVAAVFGDSTGGPAVWGKQYS</sequence>
<evidence type="ECO:0000256" key="1">
    <source>
        <dbReference type="SAM" id="MobiDB-lite"/>
    </source>
</evidence>
<protein>
    <submittedName>
        <fullName evidence="2">Uncharacterized protein</fullName>
    </submittedName>
</protein>